<dbReference type="AlphaFoldDB" id="A0A5B6UEG6"/>
<sequence length="158" mass="17526">MQNACAVFSEKCYGNMLLAGYGLNHKHESALIIFGDMIEWLSPKSIIFHYGLEALDKAKEILAMVIMRSLDSDVFVGNSLVVLYTICGNTNDAGAAFYNVGEKNVVLWNSVLVDVHNMVKLIRPRLHSHGCSLLAAIPECCKQPDAFFSILVYINSLR</sequence>
<dbReference type="EMBL" id="SMMG02000012">
    <property type="protein sequence ID" value="KAA3455583.1"/>
    <property type="molecule type" value="Genomic_DNA"/>
</dbReference>
<organism evidence="1 2">
    <name type="scientific">Gossypium australe</name>
    <dbReference type="NCBI Taxonomy" id="47621"/>
    <lineage>
        <taxon>Eukaryota</taxon>
        <taxon>Viridiplantae</taxon>
        <taxon>Streptophyta</taxon>
        <taxon>Embryophyta</taxon>
        <taxon>Tracheophyta</taxon>
        <taxon>Spermatophyta</taxon>
        <taxon>Magnoliopsida</taxon>
        <taxon>eudicotyledons</taxon>
        <taxon>Gunneridae</taxon>
        <taxon>Pentapetalae</taxon>
        <taxon>rosids</taxon>
        <taxon>malvids</taxon>
        <taxon>Malvales</taxon>
        <taxon>Malvaceae</taxon>
        <taxon>Malvoideae</taxon>
        <taxon>Gossypium</taxon>
    </lineage>
</organism>
<dbReference type="GO" id="GO:0009451">
    <property type="term" value="P:RNA modification"/>
    <property type="evidence" value="ECO:0007669"/>
    <property type="project" value="InterPro"/>
</dbReference>
<dbReference type="InterPro" id="IPR046960">
    <property type="entry name" value="PPR_At4g14850-like_plant"/>
</dbReference>
<dbReference type="Proteomes" id="UP000325315">
    <property type="component" value="Unassembled WGS sequence"/>
</dbReference>
<comment type="caution">
    <text evidence="1">The sequence shown here is derived from an EMBL/GenBank/DDBJ whole genome shotgun (WGS) entry which is preliminary data.</text>
</comment>
<protein>
    <submittedName>
        <fullName evidence="1">Alpha,alpha-trehalose-phosphate synthase [UDP-forming] 1-like protein</fullName>
    </submittedName>
</protein>
<keyword evidence="2" id="KW-1185">Reference proteome</keyword>
<evidence type="ECO:0000313" key="2">
    <source>
        <dbReference type="Proteomes" id="UP000325315"/>
    </source>
</evidence>
<evidence type="ECO:0000313" key="1">
    <source>
        <dbReference type="EMBL" id="KAA3455583.1"/>
    </source>
</evidence>
<accession>A0A5B6UEG6</accession>
<dbReference type="OrthoDB" id="755951at2759"/>
<proteinExistence type="predicted"/>
<dbReference type="PANTHER" id="PTHR47926">
    <property type="entry name" value="PENTATRICOPEPTIDE REPEAT-CONTAINING PROTEIN"/>
    <property type="match status" value="1"/>
</dbReference>
<reference evidence="2" key="1">
    <citation type="journal article" date="2019" name="Plant Biotechnol. J.">
        <title>Genome sequencing of the Australian wild diploid species Gossypium australe highlights disease resistance and delayed gland morphogenesis.</title>
        <authorList>
            <person name="Cai Y."/>
            <person name="Cai X."/>
            <person name="Wang Q."/>
            <person name="Wang P."/>
            <person name="Zhang Y."/>
            <person name="Cai C."/>
            <person name="Xu Y."/>
            <person name="Wang K."/>
            <person name="Zhou Z."/>
            <person name="Wang C."/>
            <person name="Geng S."/>
            <person name="Li B."/>
            <person name="Dong Q."/>
            <person name="Hou Y."/>
            <person name="Wang H."/>
            <person name="Ai P."/>
            <person name="Liu Z."/>
            <person name="Yi F."/>
            <person name="Sun M."/>
            <person name="An G."/>
            <person name="Cheng J."/>
            <person name="Zhang Y."/>
            <person name="Shi Q."/>
            <person name="Xie Y."/>
            <person name="Shi X."/>
            <person name="Chang Y."/>
            <person name="Huang F."/>
            <person name="Chen Y."/>
            <person name="Hong S."/>
            <person name="Mi L."/>
            <person name="Sun Q."/>
            <person name="Zhang L."/>
            <person name="Zhou B."/>
            <person name="Peng R."/>
            <person name="Zhang X."/>
            <person name="Liu F."/>
        </authorList>
    </citation>
    <scope>NUCLEOTIDE SEQUENCE [LARGE SCALE GENOMIC DNA]</scope>
    <source>
        <strain evidence="2">cv. PA1801</strain>
    </source>
</reference>
<name>A0A5B6UEG6_9ROSI</name>
<gene>
    <name evidence="1" type="ORF">EPI10_018591</name>
</gene>
<dbReference type="GO" id="GO:0003723">
    <property type="term" value="F:RNA binding"/>
    <property type="evidence" value="ECO:0007669"/>
    <property type="project" value="InterPro"/>
</dbReference>
<dbReference type="PANTHER" id="PTHR47926:SF533">
    <property type="entry name" value="DYW DOMAIN-CONTAINING PROTEIN"/>
    <property type="match status" value="1"/>
</dbReference>